<dbReference type="KEGG" id="gtt:GUITHDRAFT_139529"/>
<dbReference type="EnsemblProtists" id="EKX44580">
    <property type="protein sequence ID" value="EKX44580"/>
    <property type="gene ID" value="GUITHDRAFT_139529"/>
</dbReference>
<proteinExistence type="predicted"/>
<feature type="compositionally biased region" description="Basic and acidic residues" evidence="2">
    <location>
        <begin position="9"/>
        <end position="18"/>
    </location>
</feature>
<gene>
    <name evidence="3" type="ORF">GUITHDRAFT_139529</name>
</gene>
<accession>L1J928</accession>
<evidence type="ECO:0000313" key="3">
    <source>
        <dbReference type="EMBL" id="EKX44580.1"/>
    </source>
</evidence>
<feature type="compositionally biased region" description="Polar residues" evidence="2">
    <location>
        <begin position="19"/>
        <end position="41"/>
    </location>
</feature>
<name>L1J928_GUITC</name>
<dbReference type="PaxDb" id="55529-EKX44580"/>
<reference evidence="5" key="2">
    <citation type="submission" date="2012-11" db="EMBL/GenBank/DDBJ databases">
        <authorList>
            <person name="Kuo A."/>
            <person name="Curtis B.A."/>
            <person name="Tanifuji G."/>
            <person name="Burki F."/>
            <person name="Gruber A."/>
            <person name="Irimia M."/>
            <person name="Maruyama S."/>
            <person name="Arias M.C."/>
            <person name="Ball S.G."/>
            <person name="Gile G.H."/>
            <person name="Hirakawa Y."/>
            <person name="Hopkins J.F."/>
            <person name="Rensing S.A."/>
            <person name="Schmutz J."/>
            <person name="Symeonidi A."/>
            <person name="Elias M."/>
            <person name="Eveleigh R.J."/>
            <person name="Herman E.K."/>
            <person name="Klute M.J."/>
            <person name="Nakayama T."/>
            <person name="Obornik M."/>
            <person name="Reyes-Prieto A."/>
            <person name="Armbrust E.V."/>
            <person name="Aves S.J."/>
            <person name="Beiko R.G."/>
            <person name="Coutinho P."/>
            <person name="Dacks J.B."/>
            <person name="Durnford D.G."/>
            <person name="Fast N.M."/>
            <person name="Green B.R."/>
            <person name="Grisdale C."/>
            <person name="Hempe F."/>
            <person name="Henrissat B."/>
            <person name="Hoppner M.P."/>
            <person name="Ishida K.-I."/>
            <person name="Kim E."/>
            <person name="Koreny L."/>
            <person name="Kroth P.G."/>
            <person name="Liu Y."/>
            <person name="Malik S.-B."/>
            <person name="Maier U.G."/>
            <person name="McRose D."/>
            <person name="Mock T."/>
            <person name="Neilson J.A."/>
            <person name="Onodera N.T."/>
            <person name="Poole A.M."/>
            <person name="Pritham E.J."/>
            <person name="Richards T.A."/>
            <person name="Rocap G."/>
            <person name="Roy S.W."/>
            <person name="Sarai C."/>
            <person name="Schaack S."/>
            <person name="Shirato S."/>
            <person name="Slamovits C.H."/>
            <person name="Spencer D.F."/>
            <person name="Suzuki S."/>
            <person name="Worden A.Z."/>
            <person name="Zauner S."/>
            <person name="Barry K."/>
            <person name="Bell C."/>
            <person name="Bharti A.K."/>
            <person name="Crow J.A."/>
            <person name="Grimwood J."/>
            <person name="Kramer R."/>
            <person name="Lindquist E."/>
            <person name="Lucas S."/>
            <person name="Salamov A."/>
            <person name="McFadden G.I."/>
            <person name="Lane C.E."/>
            <person name="Keeling P.J."/>
            <person name="Gray M.W."/>
            <person name="Grigoriev I.V."/>
            <person name="Archibald J.M."/>
        </authorList>
    </citation>
    <scope>NUCLEOTIDE SEQUENCE</scope>
    <source>
        <strain evidence="5">CCMP2712</strain>
    </source>
</reference>
<dbReference type="EMBL" id="JH993003">
    <property type="protein sequence ID" value="EKX44580.1"/>
    <property type="molecule type" value="Genomic_DNA"/>
</dbReference>
<protein>
    <submittedName>
        <fullName evidence="3 4">Uncharacterized protein</fullName>
    </submittedName>
</protein>
<reference evidence="4" key="3">
    <citation type="submission" date="2015-06" db="UniProtKB">
        <authorList>
            <consortium name="EnsemblProtists"/>
        </authorList>
    </citation>
    <scope>IDENTIFICATION</scope>
</reference>
<feature type="region of interest" description="Disordered" evidence="2">
    <location>
        <begin position="1"/>
        <end position="41"/>
    </location>
</feature>
<dbReference type="HOGENOM" id="CLU_277790_0_0_1"/>
<sequence>MGAGNSRARRVEREEKTGESSQEDGTSSEIHLKSYSNRGQNDSQNEMFLQEMNKVFNKLKGSKQVWGPEELERFQISPIMVALSYDCAHHQGELDSGKLDMFANWRQDARDELIKQLKDGEPKIIKREEFRKAVNDVFITNMLEAKSGFLTLAPEKELQEMLKERKLETFMLSLLESVKEDLIEKTSRIVENLHDDYDNQELKKKYKQQLLQEQRELNQAGTQAQILEIEVKDPALSAEQRKVVQGLTGLFDVDDCRQLKHDLFKFAGCVTDPKKKKPNLIDKDTSTWTWDNLDRLSKKSTPNKEGIMQLLGLQAYAGKGYVRMINSPFLLLEVKECANISKFRELLNPQDKHDMTHSAGNRISFNLDAQAFNTGNIYNSMANLQTLKYDLLSQEFIWLFQHLANPESKSVYRSKLLTDETCRAILSEAFAKQIQDACDADQEELKEEDFVNICLEQRGYIEMIASPIHSVTLPPEARVKASIPQDAHFYAFCYPLLSTEFEGNLNLDVSVVSPPDEVKKEKGIALILNLKLDLATSFHLIQDRRQDLLRDFAQLLHLEGEEGKISFNFSLEEIEMLGKHKNALDNDILGIDIVSEWLLDSSSHVKVLVIKHSWKSSKGNYFVPGIRFQIIKKLFAANDSKIEGGLTKSRLNEIFGGYLFMPHRSCDELRKSCDQLLRSLKIAQGSEDRTRPRAMDWGDPFCNWLLNGGFVYFDHKYDIIAINAIYLGEMKENAKVLYVGAPSKLPDTAISSIDEGKRWVSVTEERFRSQGFTHFAWICPSEFVGDHIYTKSGGFAFRHRQWEKSEYFPVGKKAMLDENSRPLGVGNFVFQNADQIFEPMKYDAPIHIIELSSLRQKSMRSVLSNKMDKFVSDGMPDQALFSEGAGAALGILFAIGMDETKRSNALRDPGSCLQKMLDEARRECGGNEADALVLQIRQAAVDCQEWVTQEDVENAEYVINGAAEEVEMIGNDGRKTTRDKVGQDYCKKACPHPPGQGHAGYKLDYFHSHPYARTAQLQKYEGLKKLRAVHLSGNNKFTSRYLWRGMKNRTVNEDFLRMGGTEMACMSTSEELSVVADLPDSVVSKVDSPMELGANIQWLSTFPDEQEVLYPPLTFLKPMYSQTIKDQEGGMVITLKPSFPS</sequence>
<dbReference type="AlphaFoldDB" id="L1J928"/>
<dbReference type="Proteomes" id="UP000011087">
    <property type="component" value="Unassembled WGS sequence"/>
</dbReference>
<evidence type="ECO:0000256" key="1">
    <source>
        <dbReference type="SAM" id="Coils"/>
    </source>
</evidence>
<evidence type="ECO:0000256" key="2">
    <source>
        <dbReference type="SAM" id="MobiDB-lite"/>
    </source>
</evidence>
<dbReference type="GeneID" id="17301357"/>
<evidence type="ECO:0000313" key="5">
    <source>
        <dbReference type="Proteomes" id="UP000011087"/>
    </source>
</evidence>
<reference evidence="3 5" key="1">
    <citation type="journal article" date="2012" name="Nature">
        <title>Algal genomes reveal evolutionary mosaicism and the fate of nucleomorphs.</title>
        <authorList>
            <consortium name="DOE Joint Genome Institute"/>
            <person name="Curtis B.A."/>
            <person name="Tanifuji G."/>
            <person name="Burki F."/>
            <person name="Gruber A."/>
            <person name="Irimia M."/>
            <person name="Maruyama S."/>
            <person name="Arias M.C."/>
            <person name="Ball S.G."/>
            <person name="Gile G.H."/>
            <person name="Hirakawa Y."/>
            <person name="Hopkins J.F."/>
            <person name="Kuo A."/>
            <person name="Rensing S.A."/>
            <person name="Schmutz J."/>
            <person name="Symeonidi A."/>
            <person name="Elias M."/>
            <person name="Eveleigh R.J."/>
            <person name="Herman E.K."/>
            <person name="Klute M.J."/>
            <person name="Nakayama T."/>
            <person name="Obornik M."/>
            <person name="Reyes-Prieto A."/>
            <person name="Armbrust E.V."/>
            <person name="Aves S.J."/>
            <person name="Beiko R.G."/>
            <person name="Coutinho P."/>
            <person name="Dacks J.B."/>
            <person name="Durnford D.G."/>
            <person name="Fast N.M."/>
            <person name="Green B.R."/>
            <person name="Grisdale C.J."/>
            <person name="Hempel F."/>
            <person name="Henrissat B."/>
            <person name="Hoppner M.P."/>
            <person name="Ishida K."/>
            <person name="Kim E."/>
            <person name="Koreny L."/>
            <person name="Kroth P.G."/>
            <person name="Liu Y."/>
            <person name="Malik S.B."/>
            <person name="Maier U.G."/>
            <person name="McRose D."/>
            <person name="Mock T."/>
            <person name="Neilson J.A."/>
            <person name="Onodera N.T."/>
            <person name="Poole A.M."/>
            <person name="Pritham E.J."/>
            <person name="Richards T.A."/>
            <person name="Rocap G."/>
            <person name="Roy S.W."/>
            <person name="Sarai C."/>
            <person name="Schaack S."/>
            <person name="Shirato S."/>
            <person name="Slamovits C.H."/>
            <person name="Spencer D.F."/>
            <person name="Suzuki S."/>
            <person name="Worden A.Z."/>
            <person name="Zauner S."/>
            <person name="Barry K."/>
            <person name="Bell C."/>
            <person name="Bharti A.K."/>
            <person name="Crow J.A."/>
            <person name="Grimwood J."/>
            <person name="Kramer R."/>
            <person name="Lindquist E."/>
            <person name="Lucas S."/>
            <person name="Salamov A."/>
            <person name="McFadden G.I."/>
            <person name="Lane C.E."/>
            <person name="Keeling P.J."/>
            <person name="Gray M.W."/>
            <person name="Grigoriev I.V."/>
            <person name="Archibald J.M."/>
        </authorList>
    </citation>
    <scope>NUCLEOTIDE SEQUENCE</scope>
    <source>
        <strain evidence="3 5">CCMP2712</strain>
    </source>
</reference>
<feature type="coiled-coil region" evidence="1">
    <location>
        <begin position="183"/>
        <end position="230"/>
    </location>
</feature>
<keyword evidence="5" id="KW-1185">Reference proteome</keyword>
<evidence type="ECO:0000313" key="4">
    <source>
        <dbReference type="EnsemblProtists" id="EKX44580"/>
    </source>
</evidence>
<keyword evidence="1" id="KW-0175">Coiled coil</keyword>
<organism evidence="3">
    <name type="scientific">Guillardia theta (strain CCMP2712)</name>
    <name type="common">Cryptophyte</name>
    <dbReference type="NCBI Taxonomy" id="905079"/>
    <lineage>
        <taxon>Eukaryota</taxon>
        <taxon>Cryptophyceae</taxon>
        <taxon>Pyrenomonadales</taxon>
        <taxon>Geminigeraceae</taxon>
        <taxon>Guillardia</taxon>
    </lineage>
</organism>
<dbReference type="RefSeq" id="XP_005831560.1">
    <property type="nucleotide sequence ID" value="XM_005831503.1"/>
</dbReference>
<dbReference type="Gene3D" id="3.90.176.10">
    <property type="entry name" value="Toxin ADP-ribosyltransferase, Chain A, domain 1"/>
    <property type="match status" value="1"/>
</dbReference>